<keyword evidence="4 5" id="KW-0472">Membrane</keyword>
<evidence type="ECO:0000313" key="6">
    <source>
        <dbReference type="EMBL" id="MCP1102581.1"/>
    </source>
</evidence>
<evidence type="ECO:0000256" key="5">
    <source>
        <dbReference type="SAM" id="Phobius"/>
    </source>
</evidence>
<evidence type="ECO:0000256" key="1">
    <source>
        <dbReference type="ARBA" id="ARBA00004141"/>
    </source>
</evidence>
<dbReference type="EMBL" id="JAMZFW010000011">
    <property type="protein sequence ID" value="MCP1102581.1"/>
    <property type="molecule type" value="Genomic_DNA"/>
</dbReference>
<evidence type="ECO:0000256" key="4">
    <source>
        <dbReference type="ARBA" id="ARBA00023136"/>
    </source>
</evidence>
<dbReference type="InterPro" id="IPR003825">
    <property type="entry name" value="Colicin-V_CvpA"/>
</dbReference>
<dbReference type="SUPFAM" id="SSF82866">
    <property type="entry name" value="Multidrug efflux transporter AcrB transmembrane domain"/>
    <property type="match status" value="1"/>
</dbReference>
<proteinExistence type="predicted"/>
<evidence type="ECO:0000256" key="2">
    <source>
        <dbReference type="ARBA" id="ARBA00022692"/>
    </source>
</evidence>
<accession>A0ABT1EA77</accession>
<keyword evidence="7" id="KW-1185">Reference proteome</keyword>
<feature type="transmembrane region" description="Helical" evidence="5">
    <location>
        <begin position="259"/>
        <end position="282"/>
    </location>
</feature>
<evidence type="ECO:0000313" key="7">
    <source>
        <dbReference type="Proteomes" id="UP001523566"/>
    </source>
</evidence>
<comment type="subcellular location">
    <subcellularLocation>
        <location evidence="1">Membrane</location>
        <topology evidence="1">Multi-pass membrane protein</topology>
    </subcellularLocation>
</comment>
<keyword evidence="3 5" id="KW-1133">Transmembrane helix</keyword>
<dbReference type="RefSeq" id="WP_262066365.1">
    <property type="nucleotide sequence ID" value="NZ_JAMXOD010000011.1"/>
</dbReference>
<comment type="caution">
    <text evidence="6">The sequence shown here is derived from an EMBL/GenBank/DDBJ whole genome shotgun (WGS) entry which is preliminary data.</text>
</comment>
<sequence length="315" mass="34353">MEWIVVGIGVIFLISIGVGIYRGAIKIIVSLVATVLTLALTVFLTPYAAKAVTKYTPIDEVIQRQVTHAMSNVVMDMNILTPEGEDTGTEEQEVKGLDEASIKKVLDAAGISEEKLNEYGYSIQDIIDGKLNVNDYQSMGISDKVFSGLKAGQDVIESTLMDAEIPRELQMKAIENAELPQSFKTLLTANNNEEGYRKLGVETFGQYVAKFLSNLLINIIAFLAVFLLITILFRAILFALDVVSTLPVLGFANRLAGGVLGAVGALVIVWFIFILVSLLFAAGVGKEVYYSIQDNSILSLIYNSNPIMKIAVKFI</sequence>
<keyword evidence="2 5" id="KW-0812">Transmembrane</keyword>
<dbReference type="Proteomes" id="UP001523566">
    <property type="component" value="Unassembled WGS sequence"/>
</dbReference>
<evidence type="ECO:0000256" key="3">
    <source>
        <dbReference type="ARBA" id="ARBA00022989"/>
    </source>
</evidence>
<feature type="transmembrane region" description="Helical" evidence="5">
    <location>
        <begin position="215"/>
        <end position="239"/>
    </location>
</feature>
<dbReference type="Pfam" id="PF02674">
    <property type="entry name" value="Colicin_V"/>
    <property type="match status" value="1"/>
</dbReference>
<feature type="transmembrane region" description="Helical" evidence="5">
    <location>
        <begin position="27"/>
        <end position="49"/>
    </location>
</feature>
<organism evidence="6 7">
    <name type="scientific">Aequitasia blattaphilus</name>
    <dbReference type="NCBI Taxonomy" id="2949332"/>
    <lineage>
        <taxon>Bacteria</taxon>
        <taxon>Bacillati</taxon>
        <taxon>Bacillota</taxon>
        <taxon>Clostridia</taxon>
        <taxon>Lachnospirales</taxon>
        <taxon>Lachnospiraceae</taxon>
        <taxon>Aequitasia</taxon>
    </lineage>
</organism>
<protein>
    <submittedName>
        <fullName evidence="6">CvpA family protein</fullName>
    </submittedName>
</protein>
<gene>
    <name evidence="6" type="ORF">NK125_09160</name>
</gene>
<name>A0ABT1EA77_9FIRM</name>
<reference evidence="6 7" key="1">
    <citation type="journal article" date="2022" name="Genome Biol. Evol.">
        <title>Host diet, physiology and behaviors set the stage for Lachnospiraceae cladogenesis.</title>
        <authorList>
            <person name="Vera-Ponce De Leon A."/>
            <person name="Schneider M."/>
            <person name="Jahnes B.C."/>
            <person name="Sadowski V."/>
            <person name="Camuy-Velez L.A."/>
            <person name="Duan J."/>
            <person name="Sabree Z.L."/>
        </authorList>
    </citation>
    <scope>NUCLEOTIDE SEQUENCE [LARGE SCALE GENOMIC DNA]</scope>
    <source>
        <strain evidence="6 7">PAL113</strain>
    </source>
</reference>
<feature type="transmembrane region" description="Helical" evidence="5">
    <location>
        <begin position="5"/>
        <end position="21"/>
    </location>
</feature>